<dbReference type="PROSITE" id="PS50949">
    <property type="entry name" value="HTH_GNTR"/>
    <property type="match status" value="1"/>
</dbReference>
<dbReference type="SUPFAM" id="SSF53383">
    <property type="entry name" value="PLP-dependent transferases"/>
    <property type="match status" value="1"/>
</dbReference>
<dbReference type="InterPro" id="IPR036390">
    <property type="entry name" value="WH_DNA-bd_sf"/>
</dbReference>
<dbReference type="GO" id="GO:0030170">
    <property type="term" value="F:pyridoxal phosphate binding"/>
    <property type="evidence" value="ECO:0007669"/>
    <property type="project" value="InterPro"/>
</dbReference>
<feature type="domain" description="HTH gntR-type" evidence="6">
    <location>
        <begin position="1"/>
        <end position="69"/>
    </location>
</feature>
<dbReference type="RefSeq" id="WP_089074274.1">
    <property type="nucleotide sequence ID" value="NZ_CBCSAM010000004.1"/>
</dbReference>
<dbReference type="InterPro" id="IPR015421">
    <property type="entry name" value="PyrdxlP-dep_Trfase_major"/>
</dbReference>
<proteinExistence type="inferred from homology"/>
<dbReference type="AlphaFoldDB" id="A0A220VGK1"/>
<evidence type="ECO:0000259" key="6">
    <source>
        <dbReference type="PROSITE" id="PS50949"/>
    </source>
</evidence>
<gene>
    <name evidence="7" type="ORF">CF386_09900</name>
</gene>
<dbReference type="GO" id="GO:0003677">
    <property type="term" value="F:DNA binding"/>
    <property type="evidence" value="ECO:0007669"/>
    <property type="project" value="UniProtKB-KW"/>
</dbReference>
<keyword evidence="2" id="KW-0663">Pyridoxal phosphate</keyword>
<evidence type="ECO:0000256" key="2">
    <source>
        <dbReference type="ARBA" id="ARBA00022898"/>
    </source>
</evidence>
<evidence type="ECO:0000256" key="3">
    <source>
        <dbReference type="ARBA" id="ARBA00023015"/>
    </source>
</evidence>
<dbReference type="Gene3D" id="3.90.1150.10">
    <property type="entry name" value="Aspartate Aminotransferase, domain 1"/>
    <property type="match status" value="1"/>
</dbReference>
<dbReference type="EMBL" id="CP022356">
    <property type="protein sequence ID" value="ASK79366.1"/>
    <property type="molecule type" value="Genomic_DNA"/>
</dbReference>
<dbReference type="Pfam" id="PF00392">
    <property type="entry name" value="GntR"/>
    <property type="match status" value="1"/>
</dbReference>
<evidence type="ECO:0000256" key="4">
    <source>
        <dbReference type="ARBA" id="ARBA00023125"/>
    </source>
</evidence>
<dbReference type="CDD" id="cd07377">
    <property type="entry name" value="WHTH_GntR"/>
    <property type="match status" value="1"/>
</dbReference>
<dbReference type="InterPro" id="IPR004839">
    <property type="entry name" value="Aminotransferase_I/II_large"/>
</dbReference>
<keyword evidence="5" id="KW-0804">Transcription</keyword>
<dbReference type="InterPro" id="IPR036388">
    <property type="entry name" value="WH-like_DNA-bd_sf"/>
</dbReference>
<dbReference type="InterPro" id="IPR015424">
    <property type="entry name" value="PyrdxlP-dep_Trfase"/>
</dbReference>
<sequence length="470" mass="53753">MFKYQKLFESMEQQIISGYYKYGEKIPSIRMISEKTNLSKNTVINALLKLQDYGYIEGFEKSGFTVSFLNHKSNSKEMLKPIEIKAGKSFLEIMSATSEKMINLGSVHPDTSYPTVKQFFHIMNQNTKRLSNNHYSGYTSPPGEMKLRSEIAKELLLQNVQVPIDEVIITNGATEAIATALMSMTTKGDVIAIPNPCFFGYINIAKALDLKILGIPMDCFQGIHINILEKYLENWPIKAILLTPNFSNPLPCIMSDSHKKKLVSLSQKFDVPIIEVDVFGQLYFNNKSPLLLKSLNPDNVIYISSMSKVFHPDIRLGWCCPGKYLDKIRFMKLNFSIATPLLIQLSVAEFMNKRLYLRHLKILRKSYQTKLDCVITLIRSYWPKDIKYIMPKGGACLWIELPEYISVIDLCKKSKEKNILVVPGSLFTIDDSFQNCIKISYSGFQDTKKYHDAYKFIGKYLEEKSSNGRS</sequence>
<evidence type="ECO:0000256" key="1">
    <source>
        <dbReference type="ARBA" id="ARBA00005384"/>
    </source>
</evidence>
<evidence type="ECO:0000256" key="5">
    <source>
        <dbReference type="ARBA" id="ARBA00023163"/>
    </source>
</evidence>
<dbReference type="GO" id="GO:0003700">
    <property type="term" value="F:DNA-binding transcription factor activity"/>
    <property type="evidence" value="ECO:0007669"/>
    <property type="project" value="InterPro"/>
</dbReference>
<dbReference type="InterPro" id="IPR015422">
    <property type="entry name" value="PyrdxlP-dep_Trfase_small"/>
</dbReference>
<dbReference type="SUPFAM" id="SSF46785">
    <property type="entry name" value="Winged helix' DNA-binding domain"/>
    <property type="match status" value="1"/>
</dbReference>
<accession>A0A220VGK1</accession>
<dbReference type="Pfam" id="PF00155">
    <property type="entry name" value="Aminotran_1_2"/>
    <property type="match status" value="1"/>
</dbReference>
<comment type="similarity">
    <text evidence="1">In the C-terminal section; belongs to the class-I pyridoxal-phosphate-dependent aminotransferase family.</text>
</comment>
<dbReference type="PANTHER" id="PTHR46577">
    <property type="entry name" value="HTH-TYPE TRANSCRIPTIONAL REGULATORY PROTEIN GABR"/>
    <property type="match status" value="1"/>
</dbReference>
<dbReference type="Gene3D" id="1.10.10.10">
    <property type="entry name" value="Winged helix-like DNA-binding domain superfamily/Winged helix DNA-binding domain"/>
    <property type="match status" value="1"/>
</dbReference>
<dbReference type="Gene3D" id="3.40.640.10">
    <property type="entry name" value="Type I PLP-dependent aspartate aminotransferase-like (Major domain)"/>
    <property type="match status" value="1"/>
</dbReference>
<dbReference type="InterPro" id="IPR051446">
    <property type="entry name" value="HTH_trans_reg/aminotransferase"/>
</dbReference>
<dbReference type="KEGG" id="pmai:CF386_09900"/>
<dbReference type="OrthoDB" id="9804020at2"/>
<name>A0A220VGK1_9GAMM</name>
<dbReference type="CDD" id="cd00609">
    <property type="entry name" value="AAT_like"/>
    <property type="match status" value="1"/>
</dbReference>
<keyword evidence="8" id="KW-1185">Reference proteome</keyword>
<keyword evidence="3" id="KW-0805">Transcription regulation</keyword>
<protein>
    <recommendedName>
        <fullName evidence="6">HTH gntR-type domain-containing protein</fullName>
    </recommendedName>
</protein>
<keyword evidence="4" id="KW-0238">DNA-binding</keyword>
<evidence type="ECO:0000313" key="7">
    <source>
        <dbReference type="EMBL" id="ASK79366.1"/>
    </source>
</evidence>
<dbReference type="PANTHER" id="PTHR46577:SF1">
    <property type="entry name" value="HTH-TYPE TRANSCRIPTIONAL REGULATORY PROTEIN GABR"/>
    <property type="match status" value="1"/>
</dbReference>
<organism evidence="7 8">
    <name type="scientific">Paraphotobacterium marinum</name>
    <dbReference type="NCBI Taxonomy" id="1755811"/>
    <lineage>
        <taxon>Bacteria</taxon>
        <taxon>Pseudomonadati</taxon>
        <taxon>Pseudomonadota</taxon>
        <taxon>Gammaproteobacteria</taxon>
        <taxon>Vibrionales</taxon>
        <taxon>Vibrionaceae</taxon>
        <taxon>Paraphotobacterium</taxon>
    </lineage>
</organism>
<evidence type="ECO:0000313" key="8">
    <source>
        <dbReference type="Proteomes" id="UP000242175"/>
    </source>
</evidence>
<dbReference type="SMART" id="SM00345">
    <property type="entry name" value="HTH_GNTR"/>
    <property type="match status" value="1"/>
</dbReference>
<dbReference type="InterPro" id="IPR000524">
    <property type="entry name" value="Tscrpt_reg_HTH_GntR"/>
</dbReference>
<reference evidence="7 8" key="1">
    <citation type="journal article" date="2016" name="Int. J. Syst. Evol. Microbiol.">
        <title>Paraphotobacterium marinum gen. nov., sp. nov., a member of the family Vibrionaceae, isolated from surface seawater.</title>
        <authorList>
            <person name="Huang Z."/>
            <person name="Dong C."/>
            <person name="Shao Z."/>
        </authorList>
    </citation>
    <scope>NUCLEOTIDE SEQUENCE [LARGE SCALE GENOMIC DNA]</scope>
    <source>
        <strain evidence="7 8">NSCS20N07D</strain>
    </source>
</reference>
<dbReference type="Proteomes" id="UP000242175">
    <property type="component" value="Chromosome small"/>
</dbReference>